<gene>
    <name evidence="3" type="ORF">HKW67_00320</name>
</gene>
<dbReference type="InterPro" id="IPR052897">
    <property type="entry name" value="Sec-Metab_Biosynth_Hydrolase"/>
</dbReference>
<dbReference type="Gene3D" id="3.40.50.1820">
    <property type="entry name" value="alpha/beta hydrolase"/>
    <property type="match status" value="1"/>
</dbReference>
<dbReference type="Pfam" id="PF12697">
    <property type="entry name" value="Abhydrolase_6"/>
    <property type="match status" value="1"/>
</dbReference>
<sequence>MRTRLLHPLVAQFACACLALAGAQAQVPQATRAKTGTSAIRNIILVHGAYADGSSYAKVIPLLRARGLRVTAVQNPLTSLANDVAATRRAIARQDGPVILVGHSSAGVVITQAGADPKVVGLVYISAIIPDAGQSALDAISGYPPTPGGAQQPKDASGYLTITHQGVIEDFVPDIPMAERELVYETQGDWYSGFLNEKVTAAAWRTKPSWVIIPDDRMVPPQHQRDAARRMQAKTTKLKSGHVPMLSQPQRVADVILDAAANASRRTVAANLSR</sequence>
<feature type="domain" description="AB hydrolase-1" evidence="2">
    <location>
        <begin position="43"/>
        <end position="255"/>
    </location>
</feature>
<evidence type="ECO:0000256" key="1">
    <source>
        <dbReference type="SAM" id="SignalP"/>
    </source>
</evidence>
<dbReference type="Proteomes" id="UP000500938">
    <property type="component" value="Chromosome"/>
</dbReference>
<feature type="chain" id="PRO_5026874660" evidence="1">
    <location>
        <begin position="26"/>
        <end position="274"/>
    </location>
</feature>
<dbReference type="InterPro" id="IPR029058">
    <property type="entry name" value="AB_hydrolase_fold"/>
</dbReference>
<organism evidence="3 4">
    <name type="scientific">Gemmatimonas groenlandica</name>
    <dbReference type="NCBI Taxonomy" id="2732249"/>
    <lineage>
        <taxon>Bacteria</taxon>
        <taxon>Pseudomonadati</taxon>
        <taxon>Gemmatimonadota</taxon>
        <taxon>Gemmatimonadia</taxon>
        <taxon>Gemmatimonadales</taxon>
        <taxon>Gemmatimonadaceae</taxon>
        <taxon>Gemmatimonas</taxon>
    </lineage>
</organism>
<keyword evidence="3" id="KW-0378">Hydrolase</keyword>
<keyword evidence="4" id="KW-1185">Reference proteome</keyword>
<dbReference type="KEGG" id="ggr:HKW67_00320"/>
<reference evidence="3 4" key="1">
    <citation type="submission" date="2020-05" db="EMBL/GenBank/DDBJ databases">
        <title>Complete genome sequence of Gemmatimonas greenlandica TET16.</title>
        <authorList>
            <person name="Zeng Y."/>
        </authorList>
    </citation>
    <scope>NUCLEOTIDE SEQUENCE [LARGE SCALE GENOMIC DNA]</scope>
    <source>
        <strain evidence="3 4">TET16</strain>
    </source>
</reference>
<protein>
    <submittedName>
        <fullName evidence="3">Alpha/beta hydrolase</fullName>
    </submittedName>
</protein>
<feature type="signal peptide" evidence="1">
    <location>
        <begin position="1"/>
        <end position="25"/>
    </location>
</feature>
<accession>A0A6M4IJ38</accession>
<keyword evidence="1" id="KW-0732">Signal</keyword>
<name>A0A6M4IJ38_9BACT</name>
<dbReference type="InterPro" id="IPR000073">
    <property type="entry name" value="AB_hydrolase_1"/>
</dbReference>
<dbReference type="RefSeq" id="WP_171223491.1">
    <property type="nucleotide sequence ID" value="NZ_CP053085.1"/>
</dbReference>
<evidence type="ECO:0000259" key="2">
    <source>
        <dbReference type="Pfam" id="PF12697"/>
    </source>
</evidence>
<evidence type="ECO:0000313" key="4">
    <source>
        <dbReference type="Proteomes" id="UP000500938"/>
    </source>
</evidence>
<dbReference type="EMBL" id="CP053085">
    <property type="protein sequence ID" value="QJR34065.1"/>
    <property type="molecule type" value="Genomic_DNA"/>
</dbReference>
<dbReference type="AlphaFoldDB" id="A0A6M4IJ38"/>
<dbReference type="GO" id="GO:0016787">
    <property type="term" value="F:hydrolase activity"/>
    <property type="evidence" value="ECO:0007669"/>
    <property type="project" value="UniProtKB-KW"/>
</dbReference>
<dbReference type="PANTHER" id="PTHR37017:SF11">
    <property type="entry name" value="ESTERASE_LIPASE_THIOESTERASE DOMAIN-CONTAINING PROTEIN"/>
    <property type="match status" value="1"/>
</dbReference>
<proteinExistence type="predicted"/>
<dbReference type="PANTHER" id="PTHR37017">
    <property type="entry name" value="AB HYDROLASE-1 DOMAIN-CONTAINING PROTEIN-RELATED"/>
    <property type="match status" value="1"/>
</dbReference>
<evidence type="ECO:0000313" key="3">
    <source>
        <dbReference type="EMBL" id="QJR34065.1"/>
    </source>
</evidence>
<dbReference type="PROSITE" id="PS51257">
    <property type="entry name" value="PROKAR_LIPOPROTEIN"/>
    <property type="match status" value="1"/>
</dbReference>
<dbReference type="SUPFAM" id="SSF53474">
    <property type="entry name" value="alpha/beta-Hydrolases"/>
    <property type="match status" value="1"/>
</dbReference>